<sequence>MKKKKKKRKKERSCGDFWGRGLNVVEWELRKLQVEGLLLLRSMSTVPHKSPARCPHISHYNVWFGSVSLAVNNLWCMKGSQFLAHKYATGLVTAVNRAERRILTRTTSGHKRDRIPQPLPDILETKSRWVHGHVHIRGRLDRDSVNRFTGLHAGQLPGQTHDPGVFKHHGERGVVELGRGLELVLKAGARMIVVLGDGQDIPRTEGEVFARGDVVHEARGEGFDWVHVARAQCVWGCAGIVLGITDGGVGVVEGVGCGHEGRLDRARAPVWVGSLHKGRQPTYVRARHRCTCS</sequence>
<reference evidence="2" key="1">
    <citation type="journal article" date="2019" name="Curr. Biol.">
        <title>Genome Sequence of Striga asiatica Provides Insight into the Evolution of Plant Parasitism.</title>
        <authorList>
            <person name="Yoshida S."/>
            <person name="Kim S."/>
            <person name="Wafula E.K."/>
            <person name="Tanskanen J."/>
            <person name="Kim Y.M."/>
            <person name="Honaas L."/>
            <person name="Yang Z."/>
            <person name="Spallek T."/>
            <person name="Conn C.E."/>
            <person name="Ichihashi Y."/>
            <person name="Cheong K."/>
            <person name="Cui S."/>
            <person name="Der J.P."/>
            <person name="Gundlach H."/>
            <person name="Jiao Y."/>
            <person name="Hori C."/>
            <person name="Ishida J.K."/>
            <person name="Kasahara H."/>
            <person name="Kiba T."/>
            <person name="Kim M.S."/>
            <person name="Koo N."/>
            <person name="Laohavisit A."/>
            <person name="Lee Y.H."/>
            <person name="Lumba S."/>
            <person name="McCourt P."/>
            <person name="Mortimer J.C."/>
            <person name="Mutuku J.M."/>
            <person name="Nomura T."/>
            <person name="Sasaki-Sekimoto Y."/>
            <person name="Seto Y."/>
            <person name="Wang Y."/>
            <person name="Wakatake T."/>
            <person name="Sakakibara H."/>
            <person name="Demura T."/>
            <person name="Yamaguchi S."/>
            <person name="Yoneyama K."/>
            <person name="Manabe R.I."/>
            <person name="Nelson D.C."/>
            <person name="Schulman A.H."/>
            <person name="Timko M.P."/>
            <person name="dePamphilis C.W."/>
            <person name="Choi D."/>
            <person name="Shirasu K."/>
        </authorList>
    </citation>
    <scope>NUCLEOTIDE SEQUENCE [LARGE SCALE GENOMIC DNA]</scope>
    <source>
        <strain evidence="2">cv. UVA1</strain>
    </source>
</reference>
<comment type="caution">
    <text evidence="1">The sequence shown here is derived from an EMBL/GenBank/DDBJ whole genome shotgun (WGS) entry which is preliminary data.</text>
</comment>
<organism evidence="1 2">
    <name type="scientific">Striga asiatica</name>
    <name type="common">Asiatic witchweed</name>
    <name type="synonym">Buchnera asiatica</name>
    <dbReference type="NCBI Taxonomy" id="4170"/>
    <lineage>
        <taxon>Eukaryota</taxon>
        <taxon>Viridiplantae</taxon>
        <taxon>Streptophyta</taxon>
        <taxon>Embryophyta</taxon>
        <taxon>Tracheophyta</taxon>
        <taxon>Spermatophyta</taxon>
        <taxon>Magnoliopsida</taxon>
        <taxon>eudicotyledons</taxon>
        <taxon>Gunneridae</taxon>
        <taxon>Pentapetalae</taxon>
        <taxon>asterids</taxon>
        <taxon>lamiids</taxon>
        <taxon>Lamiales</taxon>
        <taxon>Orobanchaceae</taxon>
        <taxon>Buchnereae</taxon>
        <taxon>Striga</taxon>
    </lineage>
</organism>
<gene>
    <name evidence="1" type="ORF">STAS_12390</name>
</gene>
<name>A0A5A7PT86_STRAF</name>
<dbReference type="AlphaFoldDB" id="A0A5A7PT86"/>
<accession>A0A5A7PT86</accession>
<dbReference type="Proteomes" id="UP000325081">
    <property type="component" value="Unassembled WGS sequence"/>
</dbReference>
<evidence type="ECO:0000313" key="2">
    <source>
        <dbReference type="Proteomes" id="UP000325081"/>
    </source>
</evidence>
<dbReference type="EMBL" id="BKCP01005072">
    <property type="protein sequence ID" value="GER36073.1"/>
    <property type="molecule type" value="Genomic_DNA"/>
</dbReference>
<keyword evidence="2" id="KW-1185">Reference proteome</keyword>
<evidence type="ECO:0000313" key="1">
    <source>
        <dbReference type="EMBL" id="GER36073.1"/>
    </source>
</evidence>
<protein>
    <submittedName>
        <fullName evidence="1">Glyceraldehyde-3-phosphate dehydrogenase</fullName>
    </submittedName>
</protein>
<proteinExistence type="predicted"/>